<evidence type="ECO:0000313" key="3">
    <source>
        <dbReference type="Proteomes" id="UP000246996"/>
    </source>
</evidence>
<proteinExistence type="predicted"/>
<dbReference type="AlphaFoldDB" id="A0A2Z3N7N5"/>
<sequence length="70" mass="8015">MDWSKATVQQLVTIIRFEECPEIYKQRARQEMKQRLGGRDHEKTTSITAWTSENQLSHAGRTGSIPKPSA</sequence>
<feature type="compositionally biased region" description="Basic and acidic residues" evidence="1">
    <location>
        <begin position="34"/>
        <end position="44"/>
    </location>
</feature>
<accession>A0A2Z3N7N5</accession>
<gene>
    <name evidence="2" type="ORF">C1N76_04505</name>
</gene>
<protein>
    <submittedName>
        <fullName evidence="2">Uncharacterized protein</fullName>
    </submittedName>
</protein>
<name>A0A2Z3N7N5_GEOTH</name>
<feature type="compositionally biased region" description="Polar residues" evidence="1">
    <location>
        <begin position="45"/>
        <end position="57"/>
    </location>
</feature>
<reference evidence="3" key="1">
    <citation type="submission" date="2018-02" db="EMBL/GenBank/DDBJ databases">
        <title>The complete genome of bacterial strain SGAirxxxx.</title>
        <authorList>
            <person name="Schuster S.C."/>
        </authorList>
    </citation>
    <scope>NUCLEOTIDE SEQUENCE [LARGE SCALE GENOMIC DNA]</scope>
    <source>
        <strain evidence="3">SGAir0734</strain>
    </source>
</reference>
<dbReference type="Proteomes" id="UP000246996">
    <property type="component" value="Chromosome"/>
</dbReference>
<organism evidence="2 3">
    <name type="scientific">Geobacillus thermoleovorans</name>
    <name type="common">Bacillus thermoleovorans</name>
    <dbReference type="NCBI Taxonomy" id="33941"/>
    <lineage>
        <taxon>Bacteria</taxon>
        <taxon>Bacillati</taxon>
        <taxon>Bacillota</taxon>
        <taxon>Bacilli</taxon>
        <taxon>Bacillales</taxon>
        <taxon>Anoxybacillaceae</taxon>
        <taxon>Geobacillus</taxon>
        <taxon>Geobacillus thermoleovorans group</taxon>
    </lineage>
</organism>
<evidence type="ECO:0000313" key="2">
    <source>
        <dbReference type="EMBL" id="AWO73903.1"/>
    </source>
</evidence>
<feature type="region of interest" description="Disordered" evidence="1">
    <location>
        <begin position="34"/>
        <end position="70"/>
    </location>
</feature>
<dbReference type="EMBL" id="CP027303">
    <property type="protein sequence ID" value="AWO73903.1"/>
    <property type="molecule type" value="Genomic_DNA"/>
</dbReference>
<evidence type="ECO:0000256" key="1">
    <source>
        <dbReference type="SAM" id="MobiDB-lite"/>
    </source>
</evidence>